<evidence type="ECO:0008006" key="3">
    <source>
        <dbReference type="Google" id="ProtNLM"/>
    </source>
</evidence>
<dbReference type="EMBL" id="JAMZDY010000001">
    <property type="protein sequence ID" value="MCP2371434.1"/>
    <property type="molecule type" value="Genomic_DNA"/>
</dbReference>
<evidence type="ECO:0000313" key="1">
    <source>
        <dbReference type="EMBL" id="MCP2371434.1"/>
    </source>
</evidence>
<dbReference type="OrthoDB" id="4954868at2"/>
<proteinExistence type="predicted"/>
<dbReference type="Pfam" id="PF13830">
    <property type="entry name" value="DUF4192"/>
    <property type="match status" value="2"/>
</dbReference>
<sequence>MNAIIRAGSAHDFLALVPALAGFHPRRSLVCVAFTGNRTAGVLRHDLPGAAASHEALVAAVVGTVCRMPDVDALVPIVYTDETFRDHGGMPERALLELVVDRAEQAGFRIRDALCRAGDAWGSALDRDEPATGHPLALIEQSTAVRHVPPIAQAGDQAGAMRPADPRTTAALAAAFDELGDIDTAEAAIARLGRFADPTELVETLLSRSRRAATSEHLAWFLVLASRPAIRDAMMLQIAFGAVMAELSLDAAHVSEEGGGQTPGRAFAVEELDDLLGRLVMGRTMLRPDRGRLERGLELLRDLVANAPESARPGVCCITAWTAWALGRGSLAGAFLDIALAIEPEHAMARLLDGFFSGGALPDWAFVRSDG</sequence>
<gene>
    <name evidence="1" type="ORF">BJ978_002110</name>
</gene>
<keyword evidence="2" id="KW-1185">Reference proteome</keyword>
<protein>
    <recommendedName>
        <fullName evidence="3">DUF4192 family protein</fullName>
    </recommendedName>
</protein>
<name>A0A9X2H7L4_9MICO</name>
<dbReference type="InterPro" id="IPR011990">
    <property type="entry name" value="TPR-like_helical_dom_sf"/>
</dbReference>
<dbReference type="SUPFAM" id="SSF48452">
    <property type="entry name" value="TPR-like"/>
    <property type="match status" value="1"/>
</dbReference>
<organism evidence="1 2">
    <name type="scientific">Agromyces terreus</name>
    <dbReference type="NCBI Taxonomy" id="424795"/>
    <lineage>
        <taxon>Bacteria</taxon>
        <taxon>Bacillati</taxon>
        <taxon>Actinomycetota</taxon>
        <taxon>Actinomycetes</taxon>
        <taxon>Micrococcales</taxon>
        <taxon>Microbacteriaceae</taxon>
        <taxon>Agromyces</taxon>
    </lineage>
</organism>
<accession>A0A9X2H7L4</accession>
<dbReference type="AlphaFoldDB" id="A0A9X2H7L4"/>
<dbReference type="Proteomes" id="UP001139722">
    <property type="component" value="Unassembled WGS sequence"/>
</dbReference>
<reference evidence="1" key="1">
    <citation type="submission" date="2022-06" db="EMBL/GenBank/DDBJ databases">
        <title>Sequencing the genomes of 1000 actinobacteria strains.</title>
        <authorList>
            <person name="Klenk H.-P."/>
        </authorList>
    </citation>
    <scope>NUCLEOTIDE SEQUENCE</scope>
    <source>
        <strain evidence="1">DSM 22016</strain>
    </source>
</reference>
<dbReference type="RefSeq" id="WP_157000136.1">
    <property type="nucleotide sequence ID" value="NZ_BAAANU010000047.1"/>
</dbReference>
<comment type="caution">
    <text evidence="1">The sequence shown here is derived from an EMBL/GenBank/DDBJ whole genome shotgun (WGS) entry which is preliminary data.</text>
</comment>
<evidence type="ECO:0000313" key="2">
    <source>
        <dbReference type="Proteomes" id="UP001139722"/>
    </source>
</evidence>
<dbReference type="InterPro" id="IPR025447">
    <property type="entry name" value="DUF4192"/>
</dbReference>